<protein>
    <recommendedName>
        <fullName evidence="3">Putative hydro-lyase SAMN05421733_10657</fullName>
        <ecNumber evidence="3">4.2.1.-</ecNumber>
    </recommendedName>
</protein>
<dbReference type="RefSeq" id="WP_092748148.1">
    <property type="nucleotide sequence ID" value="NZ_FMYL01000006.1"/>
</dbReference>
<dbReference type="STRING" id="1219383.SAMN05421733_10657"/>
<dbReference type="AlphaFoldDB" id="A0A1G6HJA8"/>
<accession>A0A1G6HJA8</accession>
<dbReference type="Gene3D" id="3.40.1640.10">
    <property type="entry name" value="PSTPO5379-like"/>
    <property type="match status" value="1"/>
</dbReference>
<keyword evidence="2 3" id="KW-0456">Lyase</keyword>
<keyword evidence="5" id="KW-1185">Reference proteome</keyword>
<dbReference type="NCBIfam" id="NF003969">
    <property type="entry name" value="PRK05463.1"/>
    <property type="match status" value="1"/>
</dbReference>
<dbReference type="EMBL" id="FMYL01000006">
    <property type="protein sequence ID" value="SDB94233.1"/>
    <property type="molecule type" value="Genomic_DNA"/>
</dbReference>
<dbReference type="Proteomes" id="UP000242501">
    <property type="component" value="Unassembled WGS sequence"/>
</dbReference>
<dbReference type="GO" id="GO:0016829">
    <property type="term" value="F:lyase activity"/>
    <property type="evidence" value="ECO:0007669"/>
    <property type="project" value="UniProtKB-KW"/>
</dbReference>
<dbReference type="InterPro" id="IPR038021">
    <property type="entry name" value="Putative_hydro-lyase"/>
</dbReference>
<dbReference type="PIRSF" id="PIRSF029755">
    <property type="entry name" value="UCP029755"/>
    <property type="match status" value="1"/>
</dbReference>
<dbReference type="InterPro" id="IPR009906">
    <property type="entry name" value="D-Glu_cyclase"/>
</dbReference>
<dbReference type="InterPro" id="IPR016938">
    <property type="entry name" value="UPF0317"/>
</dbReference>
<dbReference type="EC" id="4.2.1.-" evidence="3"/>
<dbReference type="HAMAP" id="MF_01830">
    <property type="entry name" value="Hydro_lyase"/>
    <property type="match status" value="1"/>
</dbReference>
<evidence type="ECO:0000256" key="2">
    <source>
        <dbReference type="ARBA" id="ARBA00023239"/>
    </source>
</evidence>
<dbReference type="SUPFAM" id="SSF160920">
    <property type="entry name" value="PSTPO5379-like"/>
    <property type="match status" value="1"/>
</dbReference>
<dbReference type="OrthoDB" id="149585at2"/>
<dbReference type="Pfam" id="PF07286">
    <property type="entry name" value="D-Glu_cyclase"/>
    <property type="match status" value="1"/>
</dbReference>
<comment type="similarity">
    <text evidence="1 3">Belongs to the D-glutamate cyclase family.</text>
</comment>
<proteinExistence type="inferred from homology"/>
<reference evidence="5" key="1">
    <citation type="submission" date="2016-09" db="EMBL/GenBank/DDBJ databases">
        <authorList>
            <person name="Varghese N."/>
            <person name="Submissions S."/>
        </authorList>
    </citation>
    <scope>NUCLEOTIDE SEQUENCE [LARGE SCALE GENOMIC DNA]</scope>
    <source>
        <strain evidence="5">ANC 4422</strain>
    </source>
</reference>
<sequence>MSSIQFLATADQLKQAQQARLKIRQGYDQPTAGLATGLTQVNMICVPEDWAWDFLLYAQRNPQSCPVLDVIEAGQYHTQLGEGIDIRTDFPKYHIWEHGQKTAEVTDISNIWQQQLKLVTFLIGCSFSFEADLMAAGIEVRHIADQKNVPMYLTNIACRSAGKISGQLVVSMRPMKAHQVPQAVQITAKVPKVHGAPVHIGSPHLLGIQDIYCPDFGDAPRILDDEIAVFWACGVTPQAAVMQSKIPFAISHAPGHMLITDIPDRTWSI</sequence>
<dbReference type="PANTHER" id="PTHR32022">
    <property type="entry name" value="D-GLUTAMATE CYCLASE, MITOCHONDRIAL"/>
    <property type="match status" value="1"/>
</dbReference>
<organism evidence="4 5">
    <name type="scientific">Acinetobacter boissieri</name>
    <dbReference type="NCBI Taxonomy" id="1219383"/>
    <lineage>
        <taxon>Bacteria</taxon>
        <taxon>Pseudomonadati</taxon>
        <taxon>Pseudomonadota</taxon>
        <taxon>Gammaproteobacteria</taxon>
        <taxon>Moraxellales</taxon>
        <taxon>Moraxellaceae</taxon>
        <taxon>Acinetobacter</taxon>
    </lineage>
</organism>
<name>A0A1G6HJA8_9GAMM</name>
<evidence type="ECO:0000313" key="5">
    <source>
        <dbReference type="Proteomes" id="UP000242501"/>
    </source>
</evidence>
<dbReference type="PANTHER" id="PTHR32022:SF10">
    <property type="entry name" value="D-GLUTAMATE CYCLASE, MITOCHONDRIAL"/>
    <property type="match status" value="1"/>
</dbReference>
<dbReference type="FunFam" id="3.30.2040.10:FF:000001">
    <property type="entry name" value="D-glutamate cyclase, mitochondrial"/>
    <property type="match status" value="1"/>
</dbReference>
<evidence type="ECO:0000313" key="4">
    <source>
        <dbReference type="EMBL" id="SDB94233.1"/>
    </source>
</evidence>
<dbReference type="Gene3D" id="3.30.2040.10">
    <property type="entry name" value="PSTPO5379-like domain"/>
    <property type="match status" value="1"/>
</dbReference>
<gene>
    <name evidence="4" type="ORF">SAMN05421733_10657</name>
</gene>
<evidence type="ECO:0000256" key="1">
    <source>
        <dbReference type="ARBA" id="ARBA00007896"/>
    </source>
</evidence>
<evidence type="ECO:0000256" key="3">
    <source>
        <dbReference type="HAMAP-Rule" id="MF_01830"/>
    </source>
</evidence>